<dbReference type="KEGG" id="lrs:PX52LOC_06578"/>
<proteinExistence type="predicted"/>
<organism evidence="2 3">
    <name type="scientific">Limnoglobus roseus</name>
    <dbReference type="NCBI Taxonomy" id="2598579"/>
    <lineage>
        <taxon>Bacteria</taxon>
        <taxon>Pseudomonadati</taxon>
        <taxon>Planctomycetota</taxon>
        <taxon>Planctomycetia</taxon>
        <taxon>Gemmatales</taxon>
        <taxon>Gemmataceae</taxon>
        <taxon>Limnoglobus</taxon>
    </lineage>
</organism>
<evidence type="ECO:0000256" key="1">
    <source>
        <dbReference type="SAM" id="MobiDB-lite"/>
    </source>
</evidence>
<feature type="compositionally biased region" description="Low complexity" evidence="1">
    <location>
        <begin position="98"/>
        <end position="118"/>
    </location>
</feature>
<dbReference type="RefSeq" id="WP_149113885.1">
    <property type="nucleotide sequence ID" value="NZ_CP042425.1"/>
</dbReference>
<dbReference type="EMBL" id="CP042425">
    <property type="protein sequence ID" value="QEL19504.1"/>
    <property type="molecule type" value="Genomic_DNA"/>
</dbReference>
<protein>
    <submittedName>
        <fullName evidence="2">Uncharacterized protein</fullName>
    </submittedName>
</protein>
<dbReference type="AlphaFoldDB" id="A0A5C1AQN6"/>
<accession>A0A5C1AQN6</accession>
<feature type="region of interest" description="Disordered" evidence="1">
    <location>
        <begin position="98"/>
        <end position="130"/>
    </location>
</feature>
<evidence type="ECO:0000313" key="3">
    <source>
        <dbReference type="Proteomes" id="UP000324974"/>
    </source>
</evidence>
<sequence length="130" mass="14199">MSEITKRHVRRVRHLFLVAGPTLDELLSAAERGELPDARKYAKAGAELARLPDSLPMRLIARATKRTPAGVAEHFTPLQLGLLLTLMLAQLPDLFRSDDAATGTPATPTTLTDPDVLTRWLTTPPAPSRN</sequence>
<keyword evidence="3" id="KW-1185">Reference proteome</keyword>
<dbReference type="Proteomes" id="UP000324974">
    <property type="component" value="Chromosome"/>
</dbReference>
<gene>
    <name evidence="2" type="ORF">PX52LOC_06578</name>
</gene>
<evidence type="ECO:0000313" key="2">
    <source>
        <dbReference type="EMBL" id="QEL19504.1"/>
    </source>
</evidence>
<reference evidence="3" key="1">
    <citation type="submission" date="2019-08" db="EMBL/GenBank/DDBJ databases">
        <title>Limnoglobus roseus gen. nov., sp. nov., a novel freshwater planctomycete with a giant genome from the family Gemmataceae.</title>
        <authorList>
            <person name="Kulichevskaya I.S."/>
            <person name="Naumoff D.G."/>
            <person name="Miroshnikov K."/>
            <person name="Ivanova A."/>
            <person name="Philippov D.A."/>
            <person name="Hakobyan A."/>
            <person name="Rijpstra I.C."/>
            <person name="Sinninghe Damste J.S."/>
            <person name="Liesack W."/>
            <person name="Dedysh S.N."/>
        </authorList>
    </citation>
    <scope>NUCLEOTIDE SEQUENCE [LARGE SCALE GENOMIC DNA]</scope>
    <source>
        <strain evidence="3">PX52</strain>
    </source>
</reference>
<name>A0A5C1AQN6_9BACT</name>